<feature type="domain" description="Alpha/beta hydrolase fold-3" evidence="2">
    <location>
        <begin position="47"/>
        <end position="241"/>
    </location>
</feature>
<keyword evidence="4" id="KW-1185">Reference proteome</keyword>
<dbReference type="PANTHER" id="PTHR48081">
    <property type="entry name" value="AB HYDROLASE SUPERFAMILY PROTEIN C4A8.06C"/>
    <property type="match status" value="1"/>
</dbReference>
<dbReference type="Gene3D" id="3.40.50.1820">
    <property type="entry name" value="alpha/beta hydrolase"/>
    <property type="match status" value="1"/>
</dbReference>
<dbReference type="SUPFAM" id="SSF53474">
    <property type="entry name" value="alpha/beta-Hydrolases"/>
    <property type="match status" value="1"/>
</dbReference>
<dbReference type="OrthoDB" id="408631at2759"/>
<proteinExistence type="predicted"/>
<dbReference type="EMBL" id="JAEFCI010008730">
    <property type="protein sequence ID" value="KAG5458282.1"/>
    <property type="molecule type" value="Genomic_DNA"/>
</dbReference>
<sequence>MILSFTSIVNSLKKRHPDVRVRICGGCGEVNRFTVSQKLRAAVRRTKAVSPQFEIEAVDYPLAPEAAFPAAVDSAVTAYRWLLKQPGMSEARIALGGDSAGGGLALALVQKLRFIQPVSLGSRIKGLALISPWVDLSLSSASVARNETTDIISPSVARSMVRFYLTGGAVGPEADAYLERVSAHPIVSAVRADMRGFPDMFVVGGGKELFHEDLIKFVNNAKSAGVNVETEFAEHMVHAYVHLEVRYRVSGFRISTRTVFSGKTPCGHHSRD</sequence>
<dbReference type="Proteomes" id="UP000673691">
    <property type="component" value="Unassembled WGS sequence"/>
</dbReference>
<dbReference type="InterPro" id="IPR013094">
    <property type="entry name" value="AB_hydrolase_3"/>
</dbReference>
<evidence type="ECO:0000313" key="4">
    <source>
        <dbReference type="Proteomes" id="UP000673691"/>
    </source>
</evidence>
<dbReference type="InterPro" id="IPR050300">
    <property type="entry name" value="GDXG_lipolytic_enzyme"/>
</dbReference>
<protein>
    <submittedName>
        <fullName evidence="3">Alpha/Beta hydrolase protein</fullName>
    </submittedName>
</protein>
<comment type="caution">
    <text evidence="3">The sequence shown here is derived from an EMBL/GenBank/DDBJ whole genome shotgun (WGS) entry which is preliminary data.</text>
</comment>
<dbReference type="InterPro" id="IPR029058">
    <property type="entry name" value="AB_hydrolase_fold"/>
</dbReference>
<dbReference type="AlphaFoldDB" id="A0A8H7ZSB0"/>
<name>A0A8H7ZSB0_9FUNG</name>
<gene>
    <name evidence="3" type="ORF">BJ554DRAFT_1521</name>
</gene>
<dbReference type="GO" id="GO:0016787">
    <property type="term" value="F:hydrolase activity"/>
    <property type="evidence" value="ECO:0007669"/>
    <property type="project" value="UniProtKB-KW"/>
</dbReference>
<dbReference type="Pfam" id="PF07859">
    <property type="entry name" value="Abhydrolase_3"/>
    <property type="match status" value="1"/>
</dbReference>
<keyword evidence="1 3" id="KW-0378">Hydrolase</keyword>
<dbReference type="PANTHER" id="PTHR48081:SF8">
    <property type="entry name" value="ALPHA_BETA HYDROLASE FOLD-3 DOMAIN-CONTAINING PROTEIN-RELATED"/>
    <property type="match status" value="1"/>
</dbReference>
<organism evidence="3 4">
    <name type="scientific">Olpidium bornovanus</name>
    <dbReference type="NCBI Taxonomy" id="278681"/>
    <lineage>
        <taxon>Eukaryota</taxon>
        <taxon>Fungi</taxon>
        <taxon>Fungi incertae sedis</taxon>
        <taxon>Olpidiomycota</taxon>
        <taxon>Olpidiomycotina</taxon>
        <taxon>Olpidiomycetes</taxon>
        <taxon>Olpidiales</taxon>
        <taxon>Olpidiaceae</taxon>
        <taxon>Olpidium</taxon>
    </lineage>
</organism>
<evidence type="ECO:0000259" key="2">
    <source>
        <dbReference type="Pfam" id="PF07859"/>
    </source>
</evidence>
<accession>A0A8H7ZSB0</accession>
<evidence type="ECO:0000256" key="1">
    <source>
        <dbReference type="ARBA" id="ARBA00022801"/>
    </source>
</evidence>
<evidence type="ECO:0000313" key="3">
    <source>
        <dbReference type="EMBL" id="KAG5458282.1"/>
    </source>
</evidence>
<reference evidence="3 4" key="1">
    <citation type="journal article" name="Sci. Rep.">
        <title>Genome-scale phylogenetic analyses confirm Olpidium as the closest living zoosporic fungus to the non-flagellated, terrestrial fungi.</title>
        <authorList>
            <person name="Chang Y."/>
            <person name="Rochon D."/>
            <person name="Sekimoto S."/>
            <person name="Wang Y."/>
            <person name="Chovatia M."/>
            <person name="Sandor L."/>
            <person name="Salamov A."/>
            <person name="Grigoriev I.V."/>
            <person name="Stajich J.E."/>
            <person name="Spatafora J.W."/>
        </authorList>
    </citation>
    <scope>NUCLEOTIDE SEQUENCE [LARGE SCALE GENOMIC DNA]</scope>
    <source>
        <strain evidence="3">S191</strain>
    </source>
</reference>